<comment type="caution">
    <text evidence="1">The sequence shown here is derived from an EMBL/GenBank/DDBJ whole genome shotgun (WGS) entry which is preliminary data.</text>
</comment>
<accession>A0AAV1S7A8</accession>
<proteinExistence type="predicted"/>
<keyword evidence="2" id="KW-1185">Reference proteome</keyword>
<evidence type="ECO:0000313" key="1">
    <source>
        <dbReference type="EMBL" id="CAK7346218.1"/>
    </source>
</evidence>
<gene>
    <name evidence="1" type="ORF">DCAF_LOCUS18889</name>
</gene>
<evidence type="ECO:0000313" key="2">
    <source>
        <dbReference type="Proteomes" id="UP001314170"/>
    </source>
</evidence>
<name>A0AAV1S7A8_9ROSI</name>
<sequence length="145" mass="16896">MEEPITRSAGHGFPGARLKKIKRLVFNGQVDGFLVSGISRRRDPPADKETWVSYLDSERCPFEGDTSMTPVKRLFHYRACTRTAFVKRLRREKGFLNKRGKGDKFDGKMCRRYSLPFEPKMKMQYYLSLHFTHGDDHCINILCSE</sequence>
<organism evidence="1 2">
    <name type="scientific">Dovyalis caffra</name>
    <dbReference type="NCBI Taxonomy" id="77055"/>
    <lineage>
        <taxon>Eukaryota</taxon>
        <taxon>Viridiplantae</taxon>
        <taxon>Streptophyta</taxon>
        <taxon>Embryophyta</taxon>
        <taxon>Tracheophyta</taxon>
        <taxon>Spermatophyta</taxon>
        <taxon>Magnoliopsida</taxon>
        <taxon>eudicotyledons</taxon>
        <taxon>Gunneridae</taxon>
        <taxon>Pentapetalae</taxon>
        <taxon>rosids</taxon>
        <taxon>fabids</taxon>
        <taxon>Malpighiales</taxon>
        <taxon>Salicaceae</taxon>
        <taxon>Flacourtieae</taxon>
        <taxon>Dovyalis</taxon>
    </lineage>
</organism>
<reference evidence="1 2" key="1">
    <citation type="submission" date="2024-01" db="EMBL/GenBank/DDBJ databases">
        <authorList>
            <person name="Waweru B."/>
        </authorList>
    </citation>
    <scope>NUCLEOTIDE SEQUENCE [LARGE SCALE GENOMIC DNA]</scope>
</reference>
<dbReference type="Proteomes" id="UP001314170">
    <property type="component" value="Unassembled WGS sequence"/>
</dbReference>
<protein>
    <submittedName>
        <fullName evidence="1">Uncharacterized protein</fullName>
    </submittedName>
</protein>
<dbReference type="EMBL" id="CAWUPB010001173">
    <property type="protein sequence ID" value="CAK7346218.1"/>
    <property type="molecule type" value="Genomic_DNA"/>
</dbReference>
<dbReference type="AlphaFoldDB" id="A0AAV1S7A8"/>